<evidence type="ECO:0000256" key="8">
    <source>
        <dbReference type="ARBA" id="ARBA00022989"/>
    </source>
</evidence>
<dbReference type="GO" id="GO:0038023">
    <property type="term" value="F:signaling receptor activity"/>
    <property type="evidence" value="ECO:0007669"/>
    <property type="project" value="InterPro"/>
</dbReference>
<dbReference type="InterPro" id="IPR015683">
    <property type="entry name" value="Ionotropic_Glu_rcpt"/>
</dbReference>
<dbReference type="FunFam" id="3.40.190.10:FF:000066">
    <property type="entry name" value="Glutamate receptor ionotropic, NMDA 3A"/>
    <property type="match status" value="1"/>
</dbReference>
<keyword evidence="27" id="KW-1185">Reference proteome</keyword>
<evidence type="ECO:0000256" key="4">
    <source>
        <dbReference type="ARBA" id="ARBA00022692"/>
    </source>
</evidence>
<evidence type="ECO:0000256" key="5">
    <source>
        <dbReference type="ARBA" id="ARBA00022729"/>
    </source>
</evidence>
<dbReference type="SMART" id="SM00918">
    <property type="entry name" value="Lig_chan-Glu_bd"/>
    <property type="match status" value="1"/>
</dbReference>
<keyword evidence="14" id="KW-0325">Glycoprotein</keyword>
<sequence length="712" mass="79232">MDRRSSLETLVDVLASVLQADGWQEASLVLCHPWDVSSFLSLWARRSQLSLRTVLDLGYLDEPGATLYLRQRGERLRALSSPALLLGCDLRRARLIFQAPLPQELRWVLGSPLSAGELQSEGLPLGLLAFGELSRPPLELLVQDAVELVAQAIASAARVRPDPALLQTTVNCHARRRAHGESAGLFLSRFLANTSFQGRTGPVRVEDAVLVRPEQQFHVWSLQRFPQGDPAWVTVGTWRHGELQLEEGAWQSQRQHESPSEGAGGARVRLRVVTLVEHPFVFTREADEDGTCPAGQLCLDPGTNDSAVLDSLFEELSAANGSVPRAYKKCCYGYCIDLLEKLAEDMAFDFELYIVGDGKYGAWKNGRWTGLVGDLLSGTAHMAVTSFSINSARSKVIDFTSPFFSTSLGILVRTKDTASPIGAFMWPLHWTMWVGVFVALHMTALFLTLYEWKSPYGMTPHGRNRLKIFSYSSALNLCYAILFGRTVSSKTPKCCTGRFLMNLWAIFCLLVLSSYTANLAAVMLHHPSQGFRFGTVWESSAEEYIKKSFPEMHEHMRRYNVPTTPAGVTMLKTEPPKLNAFIMDKSLLDYENSPLTSTISEFISRYKSSGFIDLLHDKWYKMVPCGKRVFATLQMGIYHFSGLFVLLCIGLSGSLLTSLGEHVFYHLVLPRIKRKKKFNYWLHTSQVGVAKPPHGTTPASPPAVHPGTLTLG</sequence>
<comment type="similarity">
    <text evidence="22">Belongs to the glutamate-gated ion channel (TC 1.A.10.1) family.</text>
</comment>
<keyword evidence="10 22" id="KW-0406">Ion transport</keyword>
<dbReference type="STRING" id="8932.A0A2I0LK49"/>
<feature type="transmembrane region" description="Helical" evidence="22">
    <location>
        <begin position="643"/>
        <end position="668"/>
    </location>
</feature>
<feature type="transmembrane region" description="Helical" evidence="22">
    <location>
        <begin position="430"/>
        <end position="448"/>
    </location>
</feature>
<proteinExistence type="inferred from homology"/>
<dbReference type="Gene3D" id="3.40.190.10">
    <property type="entry name" value="Periplasmic binding protein-like II"/>
    <property type="match status" value="2"/>
</dbReference>
<dbReference type="PANTHER" id="PTHR18966">
    <property type="entry name" value="IONOTROPIC GLUTAMATE RECEPTOR"/>
    <property type="match status" value="1"/>
</dbReference>
<feature type="binding site" evidence="20">
    <location>
        <position position="393"/>
    </location>
    <ligand>
        <name>L-glutamate</name>
        <dbReference type="ChEBI" id="CHEBI:29985"/>
    </ligand>
</feature>
<comment type="function">
    <text evidence="22">Receptor for glutamate that functions as a ligand-gated ion channel in the central nervous system and plays an important role in excitatory synaptic transmission. L-glutamate acts as an excitatory neurotransmitter at many synapses in the central nervous system.</text>
</comment>
<evidence type="ECO:0000313" key="26">
    <source>
        <dbReference type="EMBL" id="PKK17809.1"/>
    </source>
</evidence>
<dbReference type="InParanoid" id="A0A2I0LK49"/>
<evidence type="ECO:0000256" key="13">
    <source>
        <dbReference type="ARBA" id="ARBA00023170"/>
    </source>
</evidence>
<evidence type="ECO:0000256" key="10">
    <source>
        <dbReference type="ARBA" id="ARBA00023065"/>
    </source>
</evidence>
<keyword evidence="3 22" id="KW-1003">Cell membrane</keyword>
<feature type="binding site" evidence="20">
    <location>
        <position position="584"/>
    </location>
    <ligand>
        <name>L-glutamate</name>
        <dbReference type="ChEBI" id="CHEBI:29985"/>
    </ligand>
</feature>
<evidence type="ECO:0000256" key="17">
    <source>
        <dbReference type="ARBA" id="ARBA00023303"/>
    </source>
</evidence>
<evidence type="ECO:0000256" key="22">
    <source>
        <dbReference type="RuleBase" id="RU367118"/>
    </source>
</evidence>
<dbReference type="AlphaFoldDB" id="A0A2I0LK49"/>
<dbReference type="InterPro" id="IPR001320">
    <property type="entry name" value="Iontro_rcpt_C"/>
</dbReference>
<keyword evidence="5" id="KW-0732">Signal</keyword>
<reference evidence="26 27" key="1">
    <citation type="journal article" date="2013" name="Science">
        <title>Genomic diversity and evolution of the head crest in the rock pigeon.</title>
        <authorList>
            <person name="Shapiro M.D."/>
            <person name="Kronenberg Z."/>
            <person name="Li C."/>
            <person name="Domyan E.T."/>
            <person name="Pan H."/>
            <person name="Campbell M."/>
            <person name="Tan H."/>
            <person name="Huff C.D."/>
            <person name="Hu H."/>
            <person name="Vickrey A.I."/>
            <person name="Nielsen S.C."/>
            <person name="Stringham S.A."/>
            <person name="Hu H."/>
            <person name="Willerslev E."/>
            <person name="Gilbert M.T."/>
            <person name="Yandell M."/>
            <person name="Zhang G."/>
            <person name="Wang J."/>
        </authorList>
    </citation>
    <scope>NUCLEOTIDE SEQUENCE [LARGE SCALE GENOMIC DNA]</scope>
    <source>
        <tissue evidence="26">Blood</tissue>
    </source>
</reference>
<evidence type="ECO:0000256" key="12">
    <source>
        <dbReference type="ARBA" id="ARBA00023157"/>
    </source>
</evidence>
<evidence type="ECO:0000313" key="27">
    <source>
        <dbReference type="Proteomes" id="UP000053872"/>
    </source>
</evidence>
<dbReference type="PRINTS" id="PR00177">
    <property type="entry name" value="NMDARECEPTOR"/>
</dbReference>
<evidence type="ECO:0000256" key="11">
    <source>
        <dbReference type="ARBA" id="ARBA00023136"/>
    </source>
</evidence>
<keyword evidence="15 22" id="KW-0628">Postsynaptic cell membrane</keyword>
<keyword evidence="2 22" id="KW-0813">Transport</keyword>
<feature type="domain" description="Ionotropic glutamate receptor C-terminal" evidence="24">
    <location>
        <begin position="315"/>
        <end position="622"/>
    </location>
</feature>
<dbReference type="Proteomes" id="UP000053872">
    <property type="component" value="Unassembled WGS sequence"/>
</dbReference>
<evidence type="ECO:0000256" key="16">
    <source>
        <dbReference type="ARBA" id="ARBA00023286"/>
    </source>
</evidence>
<dbReference type="EMBL" id="AKCR02000267">
    <property type="protein sequence ID" value="PKK17809.1"/>
    <property type="molecule type" value="Genomic_DNA"/>
</dbReference>
<keyword evidence="11 22" id="KW-0472">Membrane</keyword>
<gene>
    <name evidence="26" type="ORF">A306_00000198</name>
</gene>
<evidence type="ECO:0000256" key="14">
    <source>
        <dbReference type="ARBA" id="ARBA00023180"/>
    </source>
</evidence>
<dbReference type="CDD" id="cd13720">
    <property type="entry name" value="PBP2_iGluR_NMDA_Nr3"/>
    <property type="match status" value="1"/>
</dbReference>
<feature type="site" description="Interaction with the cone snail toxin Con-ikot-ikot" evidence="21">
    <location>
        <position position="546"/>
    </location>
</feature>
<keyword evidence="12" id="KW-1015">Disulfide bond</keyword>
<keyword evidence="7" id="KW-0460">Magnesium</keyword>
<keyword evidence="4 22" id="KW-0812">Transmembrane</keyword>
<evidence type="ECO:0000256" key="7">
    <source>
        <dbReference type="ARBA" id="ARBA00022842"/>
    </source>
</evidence>
<dbReference type="GO" id="GO:0045211">
    <property type="term" value="C:postsynaptic membrane"/>
    <property type="evidence" value="ECO:0007669"/>
    <property type="project" value="UniProtKB-SubCell"/>
</dbReference>
<protein>
    <recommendedName>
        <fullName evidence="22">Glutamate receptor</fullName>
    </recommendedName>
</protein>
<keyword evidence="8 22" id="KW-1133">Transmembrane helix</keyword>
<evidence type="ECO:0000256" key="19">
    <source>
        <dbReference type="ARBA" id="ARBA00036634"/>
    </source>
</evidence>
<comment type="catalytic activity">
    <reaction evidence="18">
        <text>Na(+)(in) = Na(+)(out)</text>
        <dbReference type="Rhea" id="RHEA:34963"/>
        <dbReference type="ChEBI" id="CHEBI:29101"/>
    </reaction>
</comment>
<name>A0A2I0LK49_COLLI</name>
<dbReference type="InterPro" id="IPR019594">
    <property type="entry name" value="Glu/Gly-bd"/>
</dbReference>
<evidence type="ECO:0000256" key="20">
    <source>
        <dbReference type="PIRSR" id="PIRSR601508-1"/>
    </source>
</evidence>
<feature type="region of interest" description="Disordered" evidence="23">
    <location>
        <begin position="692"/>
        <end position="712"/>
    </location>
</feature>
<comment type="catalytic activity">
    <reaction evidence="19">
        <text>Ca(2+)(in) = Ca(2+)(out)</text>
        <dbReference type="Rhea" id="RHEA:29671"/>
        <dbReference type="ChEBI" id="CHEBI:29108"/>
    </reaction>
</comment>
<evidence type="ECO:0000256" key="9">
    <source>
        <dbReference type="ARBA" id="ARBA00023018"/>
    </source>
</evidence>
<evidence type="ECO:0000256" key="23">
    <source>
        <dbReference type="SAM" id="MobiDB-lite"/>
    </source>
</evidence>
<evidence type="ECO:0000256" key="15">
    <source>
        <dbReference type="ARBA" id="ARBA00023257"/>
    </source>
</evidence>
<dbReference type="Gene3D" id="3.40.50.2300">
    <property type="match status" value="2"/>
</dbReference>
<keyword evidence="6" id="KW-0106">Calcium</keyword>
<evidence type="ECO:0000256" key="21">
    <source>
        <dbReference type="PIRSR" id="PIRSR601508-2"/>
    </source>
</evidence>
<feature type="binding site" evidence="20">
    <location>
        <position position="388"/>
    </location>
    <ligand>
        <name>L-glutamate</name>
        <dbReference type="ChEBI" id="CHEBI:29985"/>
    </ligand>
</feature>
<dbReference type="InterPro" id="IPR001508">
    <property type="entry name" value="Iono_Glu_rcpt_met"/>
</dbReference>
<dbReference type="Pfam" id="PF00060">
    <property type="entry name" value="Lig_chan"/>
    <property type="match status" value="1"/>
</dbReference>
<evidence type="ECO:0000256" key="6">
    <source>
        <dbReference type="ARBA" id="ARBA00022837"/>
    </source>
</evidence>
<accession>A0A2I0LK49</accession>
<evidence type="ECO:0000259" key="24">
    <source>
        <dbReference type="SMART" id="SM00079"/>
    </source>
</evidence>
<evidence type="ECO:0000256" key="18">
    <source>
        <dbReference type="ARBA" id="ARBA00036239"/>
    </source>
</evidence>
<feature type="domain" description="Ionotropic glutamate receptor L-glutamate and glycine-binding" evidence="25">
    <location>
        <begin position="318"/>
        <end position="377"/>
    </location>
</feature>
<dbReference type="SUPFAM" id="SSF53822">
    <property type="entry name" value="Periplasmic binding protein-like I"/>
    <property type="match status" value="1"/>
</dbReference>
<feature type="transmembrane region" description="Helical" evidence="22">
    <location>
        <begin position="468"/>
        <end position="487"/>
    </location>
</feature>
<keyword evidence="13 22" id="KW-0675">Receptor</keyword>
<comment type="caution">
    <text evidence="26">The sequence shown here is derived from an EMBL/GenBank/DDBJ whole genome shotgun (WGS) entry which is preliminary data.</text>
</comment>
<keyword evidence="16 22" id="KW-1071">Ligand-gated ion channel</keyword>
<dbReference type="GO" id="GO:0015276">
    <property type="term" value="F:ligand-gated monoatomic ion channel activity"/>
    <property type="evidence" value="ECO:0007669"/>
    <property type="project" value="InterPro"/>
</dbReference>
<feature type="transmembrane region" description="Helical" evidence="22">
    <location>
        <begin position="499"/>
        <end position="524"/>
    </location>
</feature>
<keyword evidence="17 22" id="KW-0407">Ion channel</keyword>
<organism evidence="26 27">
    <name type="scientific">Columba livia</name>
    <name type="common">Rock dove</name>
    <dbReference type="NCBI Taxonomy" id="8932"/>
    <lineage>
        <taxon>Eukaryota</taxon>
        <taxon>Metazoa</taxon>
        <taxon>Chordata</taxon>
        <taxon>Craniata</taxon>
        <taxon>Vertebrata</taxon>
        <taxon>Euteleostomi</taxon>
        <taxon>Archelosauria</taxon>
        <taxon>Archosauria</taxon>
        <taxon>Dinosauria</taxon>
        <taxon>Saurischia</taxon>
        <taxon>Theropoda</taxon>
        <taxon>Coelurosauria</taxon>
        <taxon>Aves</taxon>
        <taxon>Neognathae</taxon>
        <taxon>Neoaves</taxon>
        <taxon>Columbimorphae</taxon>
        <taxon>Columbiformes</taxon>
        <taxon>Columbidae</taxon>
        <taxon>Columba</taxon>
    </lineage>
</organism>
<dbReference type="SMART" id="SM00079">
    <property type="entry name" value="PBPe"/>
    <property type="match status" value="1"/>
</dbReference>
<evidence type="ECO:0000256" key="1">
    <source>
        <dbReference type="ARBA" id="ARBA00004651"/>
    </source>
</evidence>
<dbReference type="Pfam" id="PF10613">
    <property type="entry name" value="Lig_chan-Glu_bd"/>
    <property type="match status" value="1"/>
</dbReference>
<dbReference type="FunFam" id="3.40.190.10:FF:000045">
    <property type="entry name" value="Putative glutamate receptor ionotropic NMDA 3A"/>
    <property type="match status" value="1"/>
</dbReference>
<dbReference type="SUPFAM" id="SSF53850">
    <property type="entry name" value="Periplasmic binding protein-like II"/>
    <property type="match status" value="1"/>
</dbReference>
<comment type="subcellular location">
    <subcellularLocation>
        <location evidence="1">Cell membrane</location>
        <topology evidence="1">Multi-pass membrane protein</topology>
    </subcellularLocation>
    <subcellularLocation>
        <location evidence="22">Postsynaptic cell membrane</location>
        <topology evidence="22">Multi-pass membrane protein</topology>
    </subcellularLocation>
</comment>
<evidence type="ECO:0000256" key="2">
    <source>
        <dbReference type="ARBA" id="ARBA00022448"/>
    </source>
</evidence>
<evidence type="ECO:0000259" key="25">
    <source>
        <dbReference type="SMART" id="SM00918"/>
    </source>
</evidence>
<dbReference type="InterPro" id="IPR028082">
    <property type="entry name" value="Peripla_BP_I"/>
</dbReference>
<feature type="binding site" evidence="20">
    <location>
        <position position="540"/>
    </location>
    <ligand>
        <name>L-glutamate</name>
        <dbReference type="ChEBI" id="CHEBI:29985"/>
    </ligand>
</feature>
<evidence type="ECO:0000256" key="3">
    <source>
        <dbReference type="ARBA" id="ARBA00022475"/>
    </source>
</evidence>
<keyword evidence="9 22" id="KW-0770">Synapse</keyword>